<reference evidence="1 2" key="1">
    <citation type="journal article" date="2016" name="Nat. Commun.">
        <title>Thousands of microbial genomes shed light on interconnected biogeochemical processes in an aquifer system.</title>
        <authorList>
            <person name="Anantharaman K."/>
            <person name="Brown C.T."/>
            <person name="Hug L.A."/>
            <person name="Sharon I."/>
            <person name="Castelle C.J."/>
            <person name="Probst A.J."/>
            <person name="Thomas B.C."/>
            <person name="Singh A."/>
            <person name="Wilkins M.J."/>
            <person name="Karaoz U."/>
            <person name="Brodie E.L."/>
            <person name="Williams K.H."/>
            <person name="Hubbard S.S."/>
            <person name="Banfield J.F."/>
        </authorList>
    </citation>
    <scope>NUCLEOTIDE SEQUENCE [LARGE SCALE GENOMIC DNA]</scope>
</reference>
<dbReference type="Proteomes" id="UP000177821">
    <property type="component" value="Unassembled WGS sequence"/>
</dbReference>
<sequence>MALKEEIAQNLRRSMLDREELKTSVLRMLASSIKNYEIAKSGAGYEASDDEVLGVIQKEIKQRQDSIESFRIGNREEMADKEEAEMKILQGYLPPQMTEGELRTLVKGAVSSSGATSITQMGQVMGIMMPQVKGKADGTLVSKMVKEELSK</sequence>
<dbReference type="InterPro" id="IPR003789">
    <property type="entry name" value="Asn/Gln_tRNA_amidoTrase-B-like"/>
</dbReference>
<accession>A0A1G1WP31</accession>
<dbReference type="Gene3D" id="1.10.1510.10">
    <property type="entry name" value="Uncharacterised protein YqeY/AIM41 PF09424, N-terminal domain"/>
    <property type="match status" value="1"/>
</dbReference>
<organism evidence="1 2">
    <name type="scientific">Candidatus Woykebacteria bacterium RIFCSPHIGHO2_02_FULL_43_16b</name>
    <dbReference type="NCBI Taxonomy" id="1802601"/>
    <lineage>
        <taxon>Bacteria</taxon>
        <taxon>Candidatus Woykeibacteriota</taxon>
    </lineage>
</organism>
<dbReference type="GO" id="GO:0016884">
    <property type="term" value="F:carbon-nitrogen ligase activity, with glutamine as amido-N-donor"/>
    <property type="evidence" value="ECO:0007669"/>
    <property type="project" value="InterPro"/>
</dbReference>
<dbReference type="InterPro" id="IPR019004">
    <property type="entry name" value="YqeY/Aim41"/>
</dbReference>
<dbReference type="AlphaFoldDB" id="A0A1G1WP31"/>
<dbReference type="InterPro" id="IPR023168">
    <property type="entry name" value="GatB_Yqey_C_2"/>
</dbReference>
<dbReference type="Gene3D" id="1.10.10.410">
    <property type="match status" value="1"/>
</dbReference>
<gene>
    <name evidence="1" type="ORF">A3J50_01395</name>
</gene>
<evidence type="ECO:0008006" key="3">
    <source>
        <dbReference type="Google" id="ProtNLM"/>
    </source>
</evidence>
<evidence type="ECO:0000313" key="2">
    <source>
        <dbReference type="Proteomes" id="UP000177821"/>
    </source>
</evidence>
<dbReference type="EMBL" id="MHCX01000038">
    <property type="protein sequence ID" value="OGY28957.1"/>
    <property type="molecule type" value="Genomic_DNA"/>
</dbReference>
<dbReference type="PANTHER" id="PTHR28055:SF1">
    <property type="entry name" value="ALTERED INHERITANCE OF MITOCHONDRIA PROTEIN 41, MITOCHONDRIAL"/>
    <property type="match status" value="1"/>
</dbReference>
<dbReference type="InterPro" id="IPR042184">
    <property type="entry name" value="YqeY/Aim41_N"/>
</dbReference>
<proteinExistence type="predicted"/>
<protein>
    <recommendedName>
        <fullName evidence="3">Glutamyl-tRNA amidotransferase</fullName>
    </recommendedName>
</protein>
<dbReference type="PANTHER" id="PTHR28055">
    <property type="entry name" value="ALTERED INHERITANCE OF MITOCHONDRIA PROTEIN 41, MITOCHONDRIAL"/>
    <property type="match status" value="1"/>
</dbReference>
<name>A0A1G1WP31_9BACT</name>
<comment type="caution">
    <text evidence="1">The sequence shown here is derived from an EMBL/GenBank/DDBJ whole genome shotgun (WGS) entry which is preliminary data.</text>
</comment>
<dbReference type="SUPFAM" id="SSF89095">
    <property type="entry name" value="GatB/YqeY motif"/>
    <property type="match status" value="1"/>
</dbReference>
<dbReference type="Pfam" id="PF09424">
    <property type="entry name" value="YqeY"/>
    <property type="match status" value="1"/>
</dbReference>
<evidence type="ECO:0000313" key="1">
    <source>
        <dbReference type="EMBL" id="OGY28957.1"/>
    </source>
</evidence>